<comment type="caution">
    <text evidence="2">The sequence shown here is derived from an EMBL/GenBank/DDBJ whole genome shotgun (WGS) entry which is preliminary data.</text>
</comment>
<organism evidence="2 3">
    <name type="scientific">Sediminivirga luteola</name>
    <dbReference type="NCBI Taxonomy" id="1774748"/>
    <lineage>
        <taxon>Bacteria</taxon>
        <taxon>Bacillati</taxon>
        <taxon>Actinomycetota</taxon>
        <taxon>Actinomycetes</taxon>
        <taxon>Micrococcales</taxon>
        <taxon>Brevibacteriaceae</taxon>
        <taxon>Sediminivirga</taxon>
    </lineage>
</organism>
<dbReference type="Proteomes" id="UP000616114">
    <property type="component" value="Unassembled WGS sequence"/>
</dbReference>
<evidence type="ECO:0000313" key="2">
    <source>
        <dbReference type="EMBL" id="GGA25383.1"/>
    </source>
</evidence>
<dbReference type="AlphaFoldDB" id="A0A8J2U0V0"/>
<evidence type="ECO:0000313" key="3">
    <source>
        <dbReference type="Proteomes" id="UP000616114"/>
    </source>
</evidence>
<reference evidence="2" key="2">
    <citation type="submission" date="2020-09" db="EMBL/GenBank/DDBJ databases">
        <authorList>
            <person name="Sun Q."/>
            <person name="Zhou Y."/>
        </authorList>
    </citation>
    <scope>NUCLEOTIDE SEQUENCE</scope>
    <source>
        <strain evidence="2">CGMCC 1.12785</strain>
    </source>
</reference>
<name>A0A8J2U0V0_9MICO</name>
<protein>
    <submittedName>
        <fullName evidence="2">Uncharacterized protein</fullName>
    </submittedName>
</protein>
<keyword evidence="3" id="KW-1185">Reference proteome</keyword>
<proteinExistence type="predicted"/>
<accession>A0A8J2U0V0</accession>
<dbReference type="EMBL" id="BMFY01000016">
    <property type="protein sequence ID" value="GGA25383.1"/>
    <property type="molecule type" value="Genomic_DNA"/>
</dbReference>
<gene>
    <name evidence="2" type="ORF">GCM10011333_30480</name>
</gene>
<feature type="region of interest" description="Disordered" evidence="1">
    <location>
        <begin position="71"/>
        <end position="123"/>
    </location>
</feature>
<evidence type="ECO:0000256" key="1">
    <source>
        <dbReference type="SAM" id="MobiDB-lite"/>
    </source>
</evidence>
<feature type="compositionally biased region" description="Low complexity" evidence="1">
    <location>
        <begin position="71"/>
        <end position="83"/>
    </location>
</feature>
<sequence length="123" mass="13088">MLTITSVLCAMYFRYIPVSSSTQVNASAKARVPNSARGDMELLRSRGPRTSLTGPDGTAAMIRLTPRAATALSRAAAAGSTRSEPPDRRLPLRPGQRVPGVPRNDEPAAATLGEDDDGRFTSY</sequence>
<reference evidence="2" key="1">
    <citation type="journal article" date="2014" name="Int. J. Syst. Evol. Microbiol.">
        <title>Complete genome sequence of Corynebacterium casei LMG S-19264T (=DSM 44701T), isolated from a smear-ripened cheese.</title>
        <authorList>
            <consortium name="US DOE Joint Genome Institute (JGI-PGF)"/>
            <person name="Walter F."/>
            <person name="Albersmeier A."/>
            <person name="Kalinowski J."/>
            <person name="Ruckert C."/>
        </authorList>
    </citation>
    <scope>NUCLEOTIDE SEQUENCE</scope>
    <source>
        <strain evidence="2">CGMCC 1.12785</strain>
    </source>
</reference>